<evidence type="ECO:0000313" key="4">
    <source>
        <dbReference type="Proteomes" id="UP000654075"/>
    </source>
</evidence>
<evidence type="ECO:0000256" key="1">
    <source>
        <dbReference type="SAM" id="MobiDB-lite"/>
    </source>
</evidence>
<dbReference type="AlphaFoldDB" id="A0A813EB84"/>
<proteinExistence type="predicted"/>
<comment type="caution">
    <text evidence="3">The sequence shown here is derived from an EMBL/GenBank/DDBJ whole genome shotgun (WGS) entry which is preliminary data.</text>
</comment>
<gene>
    <name evidence="3" type="ORF">PGLA1383_LOCUS14828</name>
</gene>
<sequence length="185" mass="20197">MGVNVVEIQDKQGSPGRVSVRQSRLIEDSTSISFSTSLPQGVKEDEAARRLVSVDFLNSLKAAALRTVPGAVAITVEFYPQVSMKLVSSSEDVVEQMPFLQEAWKQSGRILPWFLLATCVAALVILGIFGHLFLCEDAKGRHHSDASSSGEGDSSEEGYSESSPKSLIEQRQSQREILLTLFAPR</sequence>
<keyword evidence="4" id="KW-1185">Reference proteome</keyword>
<keyword evidence="2" id="KW-0812">Transmembrane</keyword>
<name>A0A813EB84_POLGL</name>
<keyword evidence="2" id="KW-0472">Membrane</keyword>
<dbReference type="Proteomes" id="UP000654075">
    <property type="component" value="Unassembled WGS sequence"/>
</dbReference>
<organism evidence="3 4">
    <name type="scientific">Polarella glacialis</name>
    <name type="common">Dinoflagellate</name>
    <dbReference type="NCBI Taxonomy" id="89957"/>
    <lineage>
        <taxon>Eukaryota</taxon>
        <taxon>Sar</taxon>
        <taxon>Alveolata</taxon>
        <taxon>Dinophyceae</taxon>
        <taxon>Suessiales</taxon>
        <taxon>Suessiaceae</taxon>
        <taxon>Polarella</taxon>
    </lineage>
</organism>
<evidence type="ECO:0000313" key="3">
    <source>
        <dbReference type="EMBL" id="CAE8596363.1"/>
    </source>
</evidence>
<feature type="region of interest" description="Disordered" evidence="1">
    <location>
        <begin position="143"/>
        <end position="172"/>
    </location>
</feature>
<evidence type="ECO:0000256" key="2">
    <source>
        <dbReference type="SAM" id="Phobius"/>
    </source>
</evidence>
<feature type="transmembrane region" description="Helical" evidence="2">
    <location>
        <begin position="110"/>
        <end position="134"/>
    </location>
</feature>
<protein>
    <submittedName>
        <fullName evidence="3">Uncharacterized protein</fullName>
    </submittedName>
</protein>
<keyword evidence="2" id="KW-1133">Transmembrane helix</keyword>
<accession>A0A813EB84</accession>
<dbReference type="EMBL" id="CAJNNV010008539">
    <property type="protein sequence ID" value="CAE8596363.1"/>
    <property type="molecule type" value="Genomic_DNA"/>
</dbReference>
<reference evidence="3" key="1">
    <citation type="submission" date="2021-02" db="EMBL/GenBank/DDBJ databases">
        <authorList>
            <person name="Dougan E. K."/>
            <person name="Rhodes N."/>
            <person name="Thang M."/>
            <person name="Chan C."/>
        </authorList>
    </citation>
    <scope>NUCLEOTIDE SEQUENCE</scope>
</reference>